<dbReference type="GO" id="GO:0050126">
    <property type="term" value="F:N-carbamoylputrescine amidase activity"/>
    <property type="evidence" value="ECO:0007669"/>
    <property type="project" value="TreeGrafter"/>
</dbReference>
<dbReference type="PANTHER" id="PTHR43674">
    <property type="entry name" value="NITRILASE C965.09-RELATED"/>
    <property type="match status" value="1"/>
</dbReference>
<sequence length="267" mass="28361">MAVLAACQVPVDIDDPVKTNRVVAEAVAEAAARGAQLVVLPELTLCGSIWRDVAESSARAEPVTGPSVAFFRALSREHGVVVVGGFCEVSGLDRPYNSAVVVDDGEVLAVYRKTHLWDTEKLHFTPGDALPPVVPTRVGAVAPLICYDLAFPEVLLDVARRGAQVVASPANWPDSDNPNTRPPEVSKAMAMAATYHVVVVVADRVGPERGVRWVGGSVICDVDGFRAAGPEFGATTVLVADLAVEAALDKQISTRNHVFGDRRTDLY</sequence>
<evidence type="ECO:0000313" key="5">
    <source>
        <dbReference type="Proteomes" id="UP000199092"/>
    </source>
</evidence>
<organism evidence="4 5">
    <name type="scientific">Friedmanniella luteola</name>
    <dbReference type="NCBI Taxonomy" id="546871"/>
    <lineage>
        <taxon>Bacteria</taxon>
        <taxon>Bacillati</taxon>
        <taxon>Actinomycetota</taxon>
        <taxon>Actinomycetes</taxon>
        <taxon>Propionibacteriales</taxon>
        <taxon>Nocardioidaceae</taxon>
        <taxon>Friedmanniella</taxon>
    </lineage>
</organism>
<comment type="similarity">
    <text evidence="1">Belongs to the carbon-nitrogen hydrolase superfamily. NIT1/NIT2 family.</text>
</comment>
<accession>A0A1H2A4N1</accession>
<evidence type="ECO:0000256" key="2">
    <source>
        <dbReference type="ARBA" id="ARBA00022801"/>
    </source>
</evidence>
<dbReference type="SUPFAM" id="SSF56317">
    <property type="entry name" value="Carbon-nitrogen hydrolase"/>
    <property type="match status" value="1"/>
</dbReference>
<dbReference type="GO" id="GO:0033388">
    <property type="term" value="P:putrescine biosynthetic process from arginine"/>
    <property type="evidence" value="ECO:0007669"/>
    <property type="project" value="TreeGrafter"/>
</dbReference>
<dbReference type="InterPro" id="IPR050345">
    <property type="entry name" value="Aliph_Amidase/BUP"/>
</dbReference>
<dbReference type="STRING" id="546871.SAMN04488543_4211"/>
<proteinExistence type="inferred from homology"/>
<dbReference type="Proteomes" id="UP000199092">
    <property type="component" value="Chromosome I"/>
</dbReference>
<evidence type="ECO:0000313" key="4">
    <source>
        <dbReference type="EMBL" id="SDT40827.1"/>
    </source>
</evidence>
<dbReference type="EMBL" id="LT629749">
    <property type="protein sequence ID" value="SDT40827.1"/>
    <property type="molecule type" value="Genomic_DNA"/>
</dbReference>
<gene>
    <name evidence="4" type="ORF">SAMN04488543_4211</name>
</gene>
<evidence type="ECO:0000256" key="1">
    <source>
        <dbReference type="ARBA" id="ARBA00010613"/>
    </source>
</evidence>
<dbReference type="PROSITE" id="PS50263">
    <property type="entry name" value="CN_HYDROLASE"/>
    <property type="match status" value="1"/>
</dbReference>
<dbReference type="RefSeq" id="WP_091415827.1">
    <property type="nucleotide sequence ID" value="NZ_LT629749.1"/>
</dbReference>
<dbReference type="Gene3D" id="3.60.110.10">
    <property type="entry name" value="Carbon-nitrogen hydrolase"/>
    <property type="match status" value="1"/>
</dbReference>
<dbReference type="PROSITE" id="PS01227">
    <property type="entry name" value="UPF0012"/>
    <property type="match status" value="1"/>
</dbReference>
<dbReference type="InterPro" id="IPR036526">
    <property type="entry name" value="C-N_Hydrolase_sf"/>
</dbReference>
<dbReference type="InterPro" id="IPR003010">
    <property type="entry name" value="C-N_Hydrolase"/>
</dbReference>
<feature type="domain" description="CN hydrolase" evidence="3">
    <location>
        <begin position="2"/>
        <end position="244"/>
    </location>
</feature>
<dbReference type="OrthoDB" id="9811121at2"/>
<protein>
    <submittedName>
        <fullName evidence="4">Predicted amidohydrolase</fullName>
    </submittedName>
</protein>
<dbReference type="Pfam" id="PF00795">
    <property type="entry name" value="CN_hydrolase"/>
    <property type="match status" value="1"/>
</dbReference>
<reference evidence="4 5" key="1">
    <citation type="submission" date="2016-10" db="EMBL/GenBank/DDBJ databases">
        <authorList>
            <person name="de Groot N.N."/>
        </authorList>
    </citation>
    <scope>NUCLEOTIDE SEQUENCE [LARGE SCALE GENOMIC DNA]</scope>
    <source>
        <strain evidence="4 5">DSM 21741</strain>
    </source>
</reference>
<dbReference type="AlphaFoldDB" id="A0A1H2A4N1"/>
<dbReference type="InterPro" id="IPR001110">
    <property type="entry name" value="UPF0012_CS"/>
</dbReference>
<keyword evidence="5" id="KW-1185">Reference proteome</keyword>
<evidence type="ECO:0000259" key="3">
    <source>
        <dbReference type="PROSITE" id="PS50263"/>
    </source>
</evidence>
<dbReference type="PANTHER" id="PTHR43674:SF2">
    <property type="entry name" value="BETA-UREIDOPROPIONASE"/>
    <property type="match status" value="1"/>
</dbReference>
<keyword evidence="2 4" id="KW-0378">Hydrolase</keyword>
<name>A0A1H2A4N1_9ACTN</name>